<dbReference type="InterPro" id="IPR018389">
    <property type="entry name" value="DctP_fam"/>
</dbReference>
<feature type="signal peptide" evidence="2">
    <location>
        <begin position="1"/>
        <end position="24"/>
    </location>
</feature>
<proteinExistence type="predicted"/>
<evidence type="ECO:0000256" key="2">
    <source>
        <dbReference type="SAM" id="SignalP"/>
    </source>
</evidence>
<protein>
    <submittedName>
        <fullName evidence="3">DctP family TRAP transporter solute receptor</fullName>
    </submittedName>
</protein>
<name>A0A1B0ZG39_9MICO</name>
<reference evidence="3 4" key="1">
    <citation type="submission" date="2015-06" db="EMBL/GenBank/DDBJ databases">
        <title>Investigation of pathophysiology for high-risk pregnancy and development of treatment modality based on it.</title>
        <authorList>
            <person name="Kim B.-C."/>
            <person name="Lim S."/>
        </authorList>
    </citation>
    <scope>NUCLEOTIDE SEQUENCE [LARGE SCALE GENOMIC DNA]</scope>
    <source>
        <strain evidence="3 4">AD1-86</strain>
    </source>
</reference>
<dbReference type="PANTHER" id="PTHR33376:SF2">
    <property type="entry name" value="DICARBOXYLATE-BINDING PERIPLASMIC PROTEIN"/>
    <property type="match status" value="1"/>
</dbReference>
<dbReference type="AlphaFoldDB" id="A0A1B0ZG39"/>
<dbReference type="Proteomes" id="UP000092596">
    <property type="component" value="Chromosome"/>
</dbReference>
<accession>A0A1B0ZG39</accession>
<sequence length="341" mass="37162">MARRMTRRSALGLGAAALSAAAFAGCSSGKFTKDGKVKLRMAHTLGDKHPTSKALQIFVDEVESRSNGEISIEVFGNGVLGSETESIEQLSRGVVDIVRCAAPSIAPYSSGYNAFGLPFLFDDEKHYYRAMDSGDMRSFFDSSTEDGFRTLTYYTSGARSFYTVDTAIETPDDLRGFKIRVQNFRSQTELISKLGGTPLILPFGEIYTGLQTGLVDGAESNETALTDSAHGEVAKVFTYTEHTMIPDVLSFSEATWKLLEEDHHTVLTEAAVASTEQHKTIWSEAIAQSITDAEAMGVTFVKNVDREPFRELTSGIVPEFVDHYDGVSTVLDAIDNARKGA</sequence>
<dbReference type="NCBIfam" id="TIGR00787">
    <property type="entry name" value="dctP"/>
    <property type="match status" value="1"/>
</dbReference>
<dbReference type="GO" id="GO:0030246">
    <property type="term" value="F:carbohydrate binding"/>
    <property type="evidence" value="ECO:0007669"/>
    <property type="project" value="TreeGrafter"/>
</dbReference>
<dbReference type="PROSITE" id="PS51257">
    <property type="entry name" value="PROKAR_LIPOPROTEIN"/>
    <property type="match status" value="1"/>
</dbReference>
<evidence type="ECO:0000256" key="1">
    <source>
        <dbReference type="ARBA" id="ARBA00022729"/>
    </source>
</evidence>
<dbReference type="RefSeq" id="WP_082991029.1">
    <property type="nucleotide sequence ID" value="NZ_CP012117.1"/>
</dbReference>
<dbReference type="GO" id="GO:0030288">
    <property type="term" value="C:outer membrane-bounded periplasmic space"/>
    <property type="evidence" value="ECO:0007669"/>
    <property type="project" value="InterPro"/>
</dbReference>
<keyword evidence="3" id="KW-0675">Receptor</keyword>
<dbReference type="PATRIC" id="fig|1630135.4.peg.338"/>
<dbReference type="Pfam" id="PF03480">
    <property type="entry name" value="DctP"/>
    <property type="match status" value="1"/>
</dbReference>
<dbReference type="PANTHER" id="PTHR33376">
    <property type="match status" value="1"/>
</dbReference>
<dbReference type="PIRSF" id="PIRSF006470">
    <property type="entry name" value="DctB"/>
    <property type="match status" value="1"/>
</dbReference>
<dbReference type="CDD" id="cd13671">
    <property type="entry name" value="PBP2_TRAP_SBP_like_3"/>
    <property type="match status" value="1"/>
</dbReference>
<dbReference type="STRING" id="1630135.DAD186_03350"/>
<dbReference type="EMBL" id="CP012117">
    <property type="protein sequence ID" value="ANP26892.1"/>
    <property type="molecule type" value="Genomic_DNA"/>
</dbReference>
<dbReference type="GO" id="GO:0055085">
    <property type="term" value="P:transmembrane transport"/>
    <property type="evidence" value="ECO:0007669"/>
    <property type="project" value="InterPro"/>
</dbReference>
<dbReference type="Gene3D" id="3.40.190.170">
    <property type="entry name" value="Bacterial extracellular solute-binding protein, family 7"/>
    <property type="match status" value="1"/>
</dbReference>
<dbReference type="InterPro" id="IPR038404">
    <property type="entry name" value="TRAP_DctP_sf"/>
</dbReference>
<evidence type="ECO:0000313" key="3">
    <source>
        <dbReference type="EMBL" id="ANP26892.1"/>
    </source>
</evidence>
<organism evidence="3 4">
    <name type="scientific">Dermabacter vaginalis</name>
    <dbReference type="NCBI Taxonomy" id="1630135"/>
    <lineage>
        <taxon>Bacteria</taxon>
        <taxon>Bacillati</taxon>
        <taxon>Actinomycetota</taxon>
        <taxon>Actinomycetes</taxon>
        <taxon>Micrococcales</taxon>
        <taxon>Dermabacteraceae</taxon>
        <taxon>Dermabacter</taxon>
    </lineage>
</organism>
<keyword evidence="1 2" id="KW-0732">Signal</keyword>
<evidence type="ECO:0000313" key="4">
    <source>
        <dbReference type="Proteomes" id="UP000092596"/>
    </source>
</evidence>
<dbReference type="InterPro" id="IPR004682">
    <property type="entry name" value="TRAP_DctP"/>
</dbReference>
<feature type="chain" id="PRO_5039233520" evidence="2">
    <location>
        <begin position="25"/>
        <end position="341"/>
    </location>
</feature>
<dbReference type="NCBIfam" id="NF037995">
    <property type="entry name" value="TRAP_S1"/>
    <property type="match status" value="1"/>
</dbReference>
<dbReference type="KEGG" id="dva:DAD186_03350"/>
<gene>
    <name evidence="3" type="ORF">DAD186_03350</name>
</gene>